<feature type="non-terminal residue" evidence="6">
    <location>
        <position position="129"/>
    </location>
</feature>
<keyword evidence="3" id="KW-0804">Transcription</keyword>
<evidence type="ECO:0000313" key="6">
    <source>
        <dbReference type="EMBL" id="KAB7503396.1"/>
    </source>
</evidence>
<gene>
    <name evidence="6" type="ORF">Anas_00657</name>
</gene>
<dbReference type="GO" id="GO:0010468">
    <property type="term" value="P:regulation of gene expression"/>
    <property type="evidence" value="ECO:0007669"/>
    <property type="project" value="UniProtKB-ARBA"/>
</dbReference>
<accession>A0A5N5T9V7</accession>
<dbReference type="InterPro" id="IPR035500">
    <property type="entry name" value="NHR-like_dom_sf"/>
</dbReference>
<dbReference type="PANTHER" id="PTHR45805">
    <property type="entry name" value="NUCLEAR HORMONE RECEPTOR HR3-RELATED"/>
    <property type="match status" value="1"/>
</dbReference>
<organism evidence="6 7">
    <name type="scientific">Armadillidium nasatum</name>
    <dbReference type="NCBI Taxonomy" id="96803"/>
    <lineage>
        <taxon>Eukaryota</taxon>
        <taxon>Metazoa</taxon>
        <taxon>Ecdysozoa</taxon>
        <taxon>Arthropoda</taxon>
        <taxon>Crustacea</taxon>
        <taxon>Multicrustacea</taxon>
        <taxon>Malacostraca</taxon>
        <taxon>Eumalacostraca</taxon>
        <taxon>Peracarida</taxon>
        <taxon>Isopoda</taxon>
        <taxon>Oniscidea</taxon>
        <taxon>Crinocheta</taxon>
        <taxon>Armadillidiidae</taxon>
        <taxon>Armadillidium</taxon>
    </lineage>
</organism>
<name>A0A5N5T9V7_9CRUS</name>
<dbReference type="GO" id="GO:0005634">
    <property type="term" value="C:nucleus"/>
    <property type="evidence" value="ECO:0007669"/>
    <property type="project" value="UniProtKB-SubCell"/>
</dbReference>
<evidence type="ECO:0000256" key="4">
    <source>
        <dbReference type="ARBA" id="ARBA00023170"/>
    </source>
</evidence>
<sequence>MSRDSVRYGRVPKRTREREGSSDSRGGSEASVSPETITSSADSRQQALYDVILTISQAHHANCAYTEEKTRSLLRKHIIFNPSDGQTDPDTASSTVETLERQKISWWQSFAVYVTPSIQRVVEFAKRVP</sequence>
<dbReference type="PANTHER" id="PTHR45805:SF10">
    <property type="entry name" value="ECDYSONE-INDUCED PROTEIN 78C"/>
    <property type="match status" value="1"/>
</dbReference>
<evidence type="ECO:0000256" key="1">
    <source>
        <dbReference type="ARBA" id="ARBA00004123"/>
    </source>
</evidence>
<reference evidence="6 7" key="1">
    <citation type="journal article" date="2019" name="PLoS Biol.">
        <title>Sex chromosomes control vertical transmission of feminizing Wolbachia symbionts in an isopod.</title>
        <authorList>
            <person name="Becking T."/>
            <person name="Chebbi M.A."/>
            <person name="Giraud I."/>
            <person name="Moumen B."/>
            <person name="Laverre T."/>
            <person name="Caubet Y."/>
            <person name="Peccoud J."/>
            <person name="Gilbert C."/>
            <person name="Cordaux R."/>
        </authorList>
    </citation>
    <scope>NUCLEOTIDE SEQUENCE [LARGE SCALE GENOMIC DNA]</scope>
    <source>
        <strain evidence="6">ANa2</strain>
        <tissue evidence="6">Whole body excluding digestive tract and cuticle</tissue>
    </source>
</reference>
<keyword evidence="2" id="KW-0805">Transcription regulation</keyword>
<dbReference type="OrthoDB" id="6081310at2759"/>
<protein>
    <submittedName>
        <fullName evidence="6">Uncharacterized protein</fullName>
    </submittedName>
</protein>
<comment type="subcellular location">
    <subcellularLocation>
        <location evidence="1">Nucleus</location>
    </subcellularLocation>
</comment>
<dbReference type="Proteomes" id="UP000326759">
    <property type="component" value="Unassembled WGS sequence"/>
</dbReference>
<evidence type="ECO:0000313" key="7">
    <source>
        <dbReference type="Proteomes" id="UP000326759"/>
    </source>
</evidence>
<evidence type="ECO:0000256" key="3">
    <source>
        <dbReference type="ARBA" id="ARBA00023163"/>
    </source>
</evidence>
<dbReference type="EMBL" id="SEYY01005235">
    <property type="protein sequence ID" value="KAB7503396.1"/>
    <property type="molecule type" value="Genomic_DNA"/>
</dbReference>
<dbReference type="Gene3D" id="1.10.565.10">
    <property type="entry name" value="Retinoid X Receptor"/>
    <property type="match status" value="1"/>
</dbReference>
<keyword evidence="4" id="KW-0675">Receptor</keyword>
<dbReference type="AlphaFoldDB" id="A0A5N5T9V7"/>
<keyword evidence="7" id="KW-1185">Reference proteome</keyword>
<dbReference type="SUPFAM" id="SSF48508">
    <property type="entry name" value="Nuclear receptor ligand-binding domain"/>
    <property type="match status" value="1"/>
</dbReference>
<feature type="region of interest" description="Disordered" evidence="5">
    <location>
        <begin position="1"/>
        <end position="42"/>
    </location>
</feature>
<evidence type="ECO:0000256" key="2">
    <source>
        <dbReference type="ARBA" id="ARBA00023015"/>
    </source>
</evidence>
<feature type="compositionally biased region" description="Low complexity" evidence="5">
    <location>
        <begin position="23"/>
        <end position="33"/>
    </location>
</feature>
<comment type="caution">
    <text evidence="6">The sequence shown here is derived from an EMBL/GenBank/DDBJ whole genome shotgun (WGS) entry which is preliminary data.</text>
</comment>
<proteinExistence type="predicted"/>
<evidence type="ECO:0000256" key="5">
    <source>
        <dbReference type="SAM" id="MobiDB-lite"/>
    </source>
</evidence>